<dbReference type="STRING" id="1963862.B4O97_01240"/>
<keyword evidence="2" id="KW-1185">Reference proteome</keyword>
<reference evidence="1 2" key="1">
    <citation type="submission" date="2017-03" db="EMBL/GenBank/DDBJ databases">
        <title>Draft Genome sequence of Marispirochaeta sp. strain JC444.</title>
        <authorList>
            <person name="Shivani Y."/>
            <person name="Subhash Y."/>
            <person name="Sasikala C."/>
            <person name="Ramana C."/>
        </authorList>
    </citation>
    <scope>NUCLEOTIDE SEQUENCE [LARGE SCALE GENOMIC DNA]</scope>
    <source>
        <strain evidence="1 2">JC444</strain>
    </source>
</reference>
<dbReference type="EMBL" id="MWQY01000001">
    <property type="protein sequence ID" value="ORC38411.1"/>
    <property type="molecule type" value="Genomic_DNA"/>
</dbReference>
<dbReference type="RefSeq" id="WP_083047511.1">
    <property type="nucleotide sequence ID" value="NZ_MWQY01000001.1"/>
</dbReference>
<gene>
    <name evidence="1" type="ORF">B4O97_01240</name>
</gene>
<dbReference type="AlphaFoldDB" id="A0A1Y1S364"/>
<evidence type="ECO:0000313" key="1">
    <source>
        <dbReference type="EMBL" id="ORC38411.1"/>
    </source>
</evidence>
<organism evidence="1 2">
    <name type="scientific">Marispirochaeta aestuarii</name>
    <dbReference type="NCBI Taxonomy" id="1963862"/>
    <lineage>
        <taxon>Bacteria</taxon>
        <taxon>Pseudomonadati</taxon>
        <taxon>Spirochaetota</taxon>
        <taxon>Spirochaetia</taxon>
        <taxon>Spirochaetales</taxon>
        <taxon>Spirochaetaceae</taxon>
        <taxon>Marispirochaeta</taxon>
    </lineage>
</organism>
<dbReference type="OrthoDB" id="366278at2"/>
<comment type="caution">
    <text evidence="1">The sequence shown here is derived from an EMBL/GenBank/DDBJ whole genome shotgun (WGS) entry which is preliminary data.</text>
</comment>
<protein>
    <submittedName>
        <fullName evidence="1">Uncharacterized protein</fullName>
    </submittedName>
</protein>
<dbReference type="Proteomes" id="UP000192343">
    <property type="component" value="Unassembled WGS sequence"/>
</dbReference>
<proteinExistence type="predicted"/>
<evidence type="ECO:0000313" key="2">
    <source>
        <dbReference type="Proteomes" id="UP000192343"/>
    </source>
</evidence>
<name>A0A1Y1S364_9SPIO</name>
<accession>A0A1Y1S364</accession>
<sequence>MAGDLAEGGGLEPEGRSGAMMQERFYPAECAAFPAGREEVLLRNRNAGETLILPAAQYGLFRFLTGCISLDGHLETLVQADRYGFALDVLRRLLTGWVESGLLRPEALLSAEKKSSKDHKRGGLSAAVITADRPESLKKWLESRTGHSDFSGPRIPLYVFDGSGNSDNAKRNRKITADLGKDYPGPLVYFGEEEKRLFRDSLAAACSLDGISPQLLDFALHGPGDGAGFVRTGANRNTALLAAGRGRTWYSDDDLYYRIFSHPGAVGEGRRFEAGGYSELKFFASQGELRDYFVAMENYNLPREILSRLGEPLKLDEAGREDLAALSPETARVIEGGEALIGAVSAGYCGARWFTDSFFIDSRRYFSDDDIYLDKRRYSASVLSGLNIHAPRMPVVRDGLNLQGGSLALEGTLELPAWFPLDRQEDSCFGMMFLACNPQVRAMYLPAALYHDPEVDKPDLSGTDRDLLPGPGRMNHMILGDFVRQFVSESAEGRLQEAAQKYIRTASLGQTSFREYLRAQYTKYSDSRIEFIDRLLDIYNDEPGWWAESLTSYRDALTAGVKDPLAGLPGGYQEWLKLYGELLEAWPVIRERAASLAGENQLC</sequence>